<dbReference type="PANTHER" id="PTHR32294:SF0">
    <property type="entry name" value="DNA POLYMERASE III SUBUNIT ALPHA"/>
    <property type="match status" value="1"/>
</dbReference>
<evidence type="ECO:0000256" key="4">
    <source>
        <dbReference type="ARBA" id="ARBA00022705"/>
    </source>
</evidence>
<dbReference type="Gene3D" id="3.20.20.140">
    <property type="entry name" value="Metal-dependent hydrolases"/>
    <property type="match status" value="1"/>
</dbReference>
<dbReference type="NCBIfam" id="TIGR00594">
    <property type="entry name" value="polc"/>
    <property type="match status" value="1"/>
</dbReference>
<accession>A0A1G9E236</accession>
<keyword evidence="5" id="KW-0239">DNA-directed DNA polymerase</keyword>
<sequence>MINLNVHSSYEFLASNIQIDPLLKLLKEDNQSAVAITDLNHMHGIYQLLKKAPEYNIKPVVGMEVLADNGLSGIPLILLAKNNKGYQSLIRISAMLSYKDITRTPLEFLQNNANDLLVIAVTDEGAELLGELTKVSDGDKYISMDTGAASYKRVFMHSARYMKKEDRKALKVLNAIRDNDRLEAHDLTAISGDEYVLKKEDITEEIKPFLHVNEEIVEKCNVTMPKVSTTLPHFPHPDNDDSDQFLWQQLNKRLGEKTDGSEKYKDRLQYEFDVITKMGYSDYFLIVSDAVNYAKNNDIYVGPGRGSSSASLVSYLLNITEVDPLKYNLLFERFLNPARVTMPDIDIDFEDTNRDQMITYLNDKYGQMNVSNIITYGTLSAKMAARDVGRVLKFSDETLKYISNMIGTDQSVSLTEAFNSQAFKKLEASDDKYKVYKEICLSIEGLPRHPSTHAAGVLVSADKLTEKVPIMFTEGHTISQWAMNEVEAVGLLKIDVLGLRNLTLIRRMVNMIAYKGESIDIHNLKEDPRVYRLLSHGLGLGVFQLESTGIRKVMRDVNPTEFMDLAAVLALYRPGPMKEIPNFVRGKHQPETVTYPHEDIKEILRETNGVIVYQEQIMLIASRIAGYSYAEADILRRAMSKKDRETLLKEKEKFLGGAKDKGYAASLAEHIFELILKFADYGFPKSHAVAYSKIAYIMAYIKTRYPAIFYAVILMQNIGNHAKIIELLEEMKMLKVKIHPPNINLSRSGNIVNDGVVLGLSMIEGVTYKVAESIIEARQDGDFKDIYDLKTRVDNKLSEKVLTNLVLSGALDDFEENRKTMLQSLANLRDINSEEFSHNSFLSALGFNVKKEYQYAEEMTRMEMIEGEKAALGFYLSSHPIRLIQRENQSIPFNMFSQQRNYGTYLVFLDELKVIKTKKGQNMAFAKITDGVTDMDAVIFPNVYFTEHPKLTSQALVVRGRLDERKGQPQLIIEKVDELETFKAEYLQRIRKIYIRNKDRYDFGDLLGDKGIVIYSFEDGGSLGNIQTERLRELQEKINPSDLRFMT</sequence>
<keyword evidence="9" id="KW-1185">Reference proteome</keyword>
<dbReference type="GO" id="GO:0008408">
    <property type="term" value="F:3'-5' exonuclease activity"/>
    <property type="evidence" value="ECO:0007669"/>
    <property type="project" value="InterPro"/>
</dbReference>
<comment type="catalytic activity">
    <reaction evidence="6">
        <text>DNA(n) + a 2'-deoxyribonucleoside 5'-triphosphate = DNA(n+1) + diphosphate</text>
        <dbReference type="Rhea" id="RHEA:22508"/>
        <dbReference type="Rhea" id="RHEA-COMP:17339"/>
        <dbReference type="Rhea" id="RHEA-COMP:17340"/>
        <dbReference type="ChEBI" id="CHEBI:33019"/>
        <dbReference type="ChEBI" id="CHEBI:61560"/>
        <dbReference type="ChEBI" id="CHEBI:173112"/>
        <dbReference type="EC" id="2.7.7.7"/>
    </reaction>
</comment>
<evidence type="ECO:0000256" key="5">
    <source>
        <dbReference type="ARBA" id="ARBA00022932"/>
    </source>
</evidence>
<dbReference type="InterPro" id="IPR011708">
    <property type="entry name" value="DNA_pol3_alpha_NTPase_dom"/>
</dbReference>
<keyword evidence="2" id="KW-0808">Transferase</keyword>
<dbReference type="GO" id="GO:0003887">
    <property type="term" value="F:DNA-directed DNA polymerase activity"/>
    <property type="evidence" value="ECO:0007669"/>
    <property type="project" value="UniProtKB-KW"/>
</dbReference>
<keyword evidence="4" id="KW-0235">DNA replication</keyword>
<dbReference type="SUPFAM" id="SSF160975">
    <property type="entry name" value="AF1531-like"/>
    <property type="match status" value="1"/>
</dbReference>
<dbReference type="InterPro" id="IPR016195">
    <property type="entry name" value="Pol/histidinol_Pase-like"/>
</dbReference>
<evidence type="ECO:0000256" key="3">
    <source>
        <dbReference type="ARBA" id="ARBA00022695"/>
    </source>
</evidence>
<evidence type="ECO:0000256" key="1">
    <source>
        <dbReference type="ARBA" id="ARBA00012417"/>
    </source>
</evidence>
<dbReference type="InterPro" id="IPR029460">
    <property type="entry name" value="DNAPol_HHH"/>
</dbReference>
<dbReference type="STRING" id="576118.SAMN05216216_10764"/>
<gene>
    <name evidence="8" type="ORF">SAMN05216216_10764</name>
</gene>
<dbReference type="Gene3D" id="1.10.150.870">
    <property type="match status" value="1"/>
</dbReference>
<dbReference type="GO" id="GO:0006260">
    <property type="term" value="P:DNA replication"/>
    <property type="evidence" value="ECO:0007669"/>
    <property type="project" value="UniProtKB-KW"/>
</dbReference>
<dbReference type="CDD" id="cd07431">
    <property type="entry name" value="PHP_PolIIIA"/>
    <property type="match status" value="1"/>
</dbReference>
<evidence type="ECO:0000313" key="9">
    <source>
        <dbReference type="Proteomes" id="UP000199008"/>
    </source>
</evidence>
<dbReference type="InterPro" id="IPR004013">
    <property type="entry name" value="PHP_dom"/>
</dbReference>
<name>A0A1G9E236_9BACL</name>
<dbReference type="Pfam" id="PF02811">
    <property type="entry name" value="PHP"/>
    <property type="match status" value="1"/>
</dbReference>
<dbReference type="PANTHER" id="PTHR32294">
    <property type="entry name" value="DNA POLYMERASE III SUBUNIT ALPHA"/>
    <property type="match status" value="1"/>
</dbReference>
<dbReference type="Proteomes" id="UP000199008">
    <property type="component" value="Unassembled WGS sequence"/>
</dbReference>
<dbReference type="EC" id="2.7.7.7" evidence="1"/>
<dbReference type="InterPro" id="IPR041931">
    <property type="entry name" value="DNA_pol3_alpha_thumb_dom"/>
</dbReference>
<dbReference type="SUPFAM" id="SSF89550">
    <property type="entry name" value="PHP domain-like"/>
    <property type="match status" value="1"/>
</dbReference>
<dbReference type="SMART" id="SM00481">
    <property type="entry name" value="POLIIIAc"/>
    <property type="match status" value="1"/>
</dbReference>
<evidence type="ECO:0000256" key="6">
    <source>
        <dbReference type="ARBA" id="ARBA00049244"/>
    </source>
</evidence>
<dbReference type="Pfam" id="PF17657">
    <property type="entry name" value="DNA_pol3_finger"/>
    <property type="match status" value="1"/>
</dbReference>
<reference evidence="9" key="1">
    <citation type="submission" date="2016-10" db="EMBL/GenBank/DDBJ databases">
        <authorList>
            <person name="Varghese N."/>
            <person name="Submissions S."/>
        </authorList>
    </citation>
    <scope>NUCLEOTIDE SEQUENCE [LARGE SCALE GENOMIC DNA]</scope>
    <source>
        <strain evidence="9">CGMCC 1.8895</strain>
    </source>
</reference>
<dbReference type="Pfam" id="PF14579">
    <property type="entry name" value="HHH_6"/>
    <property type="match status" value="1"/>
</dbReference>
<dbReference type="InterPro" id="IPR003141">
    <property type="entry name" value="Pol/His_phosphatase_N"/>
</dbReference>
<proteinExistence type="predicted"/>
<dbReference type="RefSeq" id="WP_092985660.1">
    <property type="nucleotide sequence ID" value="NZ_FNFY01000007.1"/>
</dbReference>
<dbReference type="CDD" id="cd04485">
    <property type="entry name" value="DnaE_OBF"/>
    <property type="match status" value="1"/>
</dbReference>
<organism evidence="8 9">
    <name type="scientific">Lacicoccus qingdaonensis</name>
    <dbReference type="NCBI Taxonomy" id="576118"/>
    <lineage>
        <taxon>Bacteria</taxon>
        <taxon>Bacillati</taxon>
        <taxon>Bacillota</taxon>
        <taxon>Bacilli</taxon>
        <taxon>Bacillales</taxon>
        <taxon>Salinicoccaceae</taxon>
        <taxon>Lacicoccus</taxon>
    </lineage>
</organism>
<dbReference type="Pfam" id="PF07733">
    <property type="entry name" value="DNA_pol3_alpha"/>
    <property type="match status" value="1"/>
</dbReference>
<dbReference type="InterPro" id="IPR040982">
    <property type="entry name" value="DNA_pol3_finger"/>
</dbReference>
<evidence type="ECO:0000313" key="8">
    <source>
        <dbReference type="EMBL" id="SDK70182.1"/>
    </source>
</evidence>
<dbReference type="OrthoDB" id="9803237at2"/>
<protein>
    <recommendedName>
        <fullName evidence="1">DNA-directed DNA polymerase</fullName>
        <ecNumber evidence="1">2.7.7.7</ecNumber>
    </recommendedName>
</protein>
<evidence type="ECO:0000256" key="2">
    <source>
        <dbReference type="ARBA" id="ARBA00022679"/>
    </source>
</evidence>
<feature type="domain" description="Polymerase/histidinol phosphatase N-terminal" evidence="7">
    <location>
        <begin position="2"/>
        <end position="69"/>
    </location>
</feature>
<dbReference type="Gene3D" id="1.10.10.1600">
    <property type="entry name" value="Bacterial DNA polymerase III alpha subunit, thumb domain"/>
    <property type="match status" value="1"/>
</dbReference>
<evidence type="ECO:0000259" key="7">
    <source>
        <dbReference type="SMART" id="SM00481"/>
    </source>
</evidence>
<dbReference type="AlphaFoldDB" id="A0A1G9E236"/>
<keyword evidence="3" id="KW-0548">Nucleotidyltransferase</keyword>
<dbReference type="InterPro" id="IPR004805">
    <property type="entry name" value="DnaE2/DnaE/PolC"/>
</dbReference>
<dbReference type="EMBL" id="FNFY01000007">
    <property type="protein sequence ID" value="SDK70182.1"/>
    <property type="molecule type" value="Genomic_DNA"/>
</dbReference>